<dbReference type="GO" id="GO:0003677">
    <property type="term" value="F:DNA binding"/>
    <property type="evidence" value="ECO:0007669"/>
    <property type="project" value="InterPro"/>
</dbReference>
<gene>
    <name evidence="2" type="ORF">GSM42_18940</name>
</gene>
<dbReference type="AlphaFoldDB" id="A0A6I4W621"/>
<dbReference type="EMBL" id="WUUL01000018">
    <property type="protein sequence ID" value="MXQ55762.1"/>
    <property type="molecule type" value="Genomic_DNA"/>
</dbReference>
<sequence>MEFKAELANPLISSRLNIENGSPVYKIIRLRSVEGKPYVIEKTYMPCFCWMNLYSIPLSTSIWRYNYS</sequence>
<dbReference type="SUPFAM" id="SSF64288">
    <property type="entry name" value="Chorismate lyase-like"/>
    <property type="match status" value="1"/>
</dbReference>
<name>A0A6I4W621_9BACL</name>
<feature type="domain" description="UbiC transcription regulator-associated" evidence="1">
    <location>
        <begin position="2"/>
        <end position="47"/>
    </location>
</feature>
<dbReference type="Gene3D" id="3.40.1410.10">
    <property type="entry name" value="Chorismate lyase-like"/>
    <property type="match status" value="1"/>
</dbReference>
<dbReference type="InterPro" id="IPR011663">
    <property type="entry name" value="UTRA"/>
</dbReference>
<dbReference type="RefSeq" id="WP_160803128.1">
    <property type="nucleotide sequence ID" value="NZ_WUUL01000018.1"/>
</dbReference>
<proteinExistence type="predicted"/>
<dbReference type="Pfam" id="PF07702">
    <property type="entry name" value="UTRA"/>
    <property type="match status" value="1"/>
</dbReference>
<evidence type="ECO:0000313" key="2">
    <source>
        <dbReference type="EMBL" id="MXQ55762.1"/>
    </source>
</evidence>
<comment type="caution">
    <text evidence="2">The sequence shown here is derived from an EMBL/GenBank/DDBJ whole genome shotgun (WGS) entry which is preliminary data.</text>
</comment>
<protein>
    <submittedName>
        <fullName evidence="2">UTRA domain-containing protein</fullName>
    </submittedName>
</protein>
<evidence type="ECO:0000259" key="1">
    <source>
        <dbReference type="Pfam" id="PF07702"/>
    </source>
</evidence>
<evidence type="ECO:0000313" key="3">
    <source>
        <dbReference type="Proteomes" id="UP000430692"/>
    </source>
</evidence>
<dbReference type="Proteomes" id="UP000430692">
    <property type="component" value="Unassembled WGS sequence"/>
</dbReference>
<reference evidence="2 3" key="1">
    <citation type="submission" date="2019-12" db="EMBL/GenBank/DDBJ databases">
        <title>Whole-genome analyses of novel actinobacteria.</title>
        <authorList>
            <person name="Sahin N."/>
            <person name="Saygin H."/>
        </authorList>
    </citation>
    <scope>NUCLEOTIDE SEQUENCE [LARGE SCALE GENOMIC DNA]</scope>
    <source>
        <strain evidence="2 3">KC615</strain>
    </source>
</reference>
<organism evidence="2 3">
    <name type="scientific">Shimazuella alba</name>
    <dbReference type="NCBI Taxonomy" id="2690964"/>
    <lineage>
        <taxon>Bacteria</taxon>
        <taxon>Bacillati</taxon>
        <taxon>Bacillota</taxon>
        <taxon>Bacilli</taxon>
        <taxon>Bacillales</taxon>
        <taxon>Thermoactinomycetaceae</taxon>
        <taxon>Shimazuella</taxon>
    </lineage>
</organism>
<dbReference type="InterPro" id="IPR028978">
    <property type="entry name" value="Chorismate_lyase_/UTRA_dom_sf"/>
</dbReference>
<accession>A0A6I4W621</accession>
<keyword evidence="3" id="KW-1185">Reference proteome</keyword>
<dbReference type="GO" id="GO:0006355">
    <property type="term" value="P:regulation of DNA-templated transcription"/>
    <property type="evidence" value="ECO:0007669"/>
    <property type="project" value="InterPro"/>
</dbReference>